<gene>
    <name evidence="1" type="ORF">HK414_13380</name>
</gene>
<evidence type="ECO:0000313" key="1">
    <source>
        <dbReference type="EMBL" id="QJW84407.1"/>
    </source>
</evidence>
<dbReference type="Proteomes" id="UP000500826">
    <property type="component" value="Chromosome"/>
</dbReference>
<organism evidence="1 2">
    <name type="scientific">Ramlibacter terrae</name>
    <dbReference type="NCBI Taxonomy" id="2732511"/>
    <lineage>
        <taxon>Bacteria</taxon>
        <taxon>Pseudomonadati</taxon>
        <taxon>Pseudomonadota</taxon>
        <taxon>Betaproteobacteria</taxon>
        <taxon>Burkholderiales</taxon>
        <taxon>Comamonadaceae</taxon>
        <taxon>Ramlibacter</taxon>
    </lineage>
</organism>
<reference evidence="1 2" key="1">
    <citation type="submission" date="2020-05" db="EMBL/GenBank/DDBJ databases">
        <title>Ramlibacter rhizophilus sp. nov., isolated from rhizosphere soil of national flower Mugunghwa from South Korea.</title>
        <authorList>
            <person name="Zheng-Fei Y."/>
            <person name="Huan T."/>
        </authorList>
    </citation>
    <scope>NUCLEOTIDE SEQUENCE [LARGE SCALE GENOMIC DNA]</scope>
    <source>
        <strain evidence="1 2">H242</strain>
    </source>
</reference>
<keyword evidence="2" id="KW-1185">Reference proteome</keyword>
<name>A0ABX6P4A9_9BURK</name>
<dbReference type="EMBL" id="CP053418">
    <property type="protein sequence ID" value="QJW84407.1"/>
    <property type="molecule type" value="Genomic_DNA"/>
</dbReference>
<sequence>MLEDYKNQHESWGASATVRRLGSQAVKKNFIGCTPRTAMKTIALHEAGSGLRASKRLAVLDMTAPRSVAELVAGGAGLPDPRYMPKAN</sequence>
<accession>A0ABX6P4A9</accession>
<protein>
    <submittedName>
        <fullName evidence="1">Uncharacterized protein</fullName>
    </submittedName>
</protein>
<evidence type="ECO:0000313" key="2">
    <source>
        <dbReference type="Proteomes" id="UP000500826"/>
    </source>
</evidence>
<proteinExistence type="predicted"/>